<sequence length="772" mass="80017">MIGASKILTVSYGTFSCTLEGFDDPFNTMRAIAEYFRDLAAEDRYFGAEPPTPDAAMLHRIAEREVQRRVDAKVQENGIVLRATGDSTAAPAERPAVAPAVAEAPAVVAAAAPAMVAAAAPAMVAAAPAPSVAAVASPAAQPAADAAPASAAPESIAERLLRLRSEVAAQQESPAVPVPGPASRETVVLPDYVEDAIDTAGTAAAAQAAFMADADAEPRPVTADTVDAPPPAHPAAAEAPAADTPVAAEAEAEADQSPVAAEAGAEADQPLVAAILASLDPLPEDRAAETADLPEDAAEDDLPESGDLPESLVAALAGQSGHMLDFAEDLDAEAPAPSTFAEAEAETETASAAKVTSDDEDDLDDIFAEADLADEADEPSLAALQPDFEDDTPAPALTAAKAEAPLELRPGAADKLQRARARVIRIRRSDISDAAPADTAPAAAPLSPEAELDLERELAGLDAQDTPAQDTAAQDTAAQDTSALGARASANPFGDDPSAEDAVSRLMAQADTEMEGEETKRRRSAIAHLKAAVAQTVAERRAGETKPSPEPSRIARYRNDLAMVVRSALPGGTPTPPKPAGERPAPLVLVSEQRIDRPRPPGGPIPAAATTSAPAIAQPVRPRRVSSSGSGLAMQAQAYDAGDIDDLDLDLDLEDALADDIAAEGQPEGLVDPQGAKHAFRDFAESLGATSMRDMMEAAAAYLTCVLNRPHFTRPQLMRQMSDMIPQIETLREDALRVFGTLLRDGHLVKVRRGQFTLTEASPFHARAKDLS</sequence>
<evidence type="ECO:0008006" key="4">
    <source>
        <dbReference type="Google" id="ProtNLM"/>
    </source>
</evidence>
<dbReference type="EMBL" id="JACLQD010000001">
    <property type="protein sequence ID" value="MBC2833952.1"/>
    <property type="molecule type" value="Genomic_DNA"/>
</dbReference>
<protein>
    <recommendedName>
        <fullName evidence="4">Lipoprotein</fullName>
    </recommendedName>
</protein>
<name>A0A842HZ86_9RHOB</name>
<accession>A0A842HZ86</accession>
<feature type="compositionally biased region" description="Low complexity" evidence="1">
    <location>
        <begin position="234"/>
        <end position="249"/>
    </location>
</feature>
<dbReference type="RefSeq" id="WP_185795586.1">
    <property type="nucleotide sequence ID" value="NZ_JACLQD010000001.1"/>
</dbReference>
<feature type="region of interest" description="Disordered" evidence="1">
    <location>
        <begin position="336"/>
        <end position="361"/>
    </location>
</feature>
<reference evidence="2 3" key="1">
    <citation type="journal article" date="2017" name="Int. J. Syst. Evol. Microbiol.">
        <title>Gemmobacter straminiformis sp. nov., isolated from an artificial fountain.</title>
        <authorList>
            <person name="Kang J.Y."/>
            <person name="Kim M.J."/>
            <person name="Chun J."/>
            <person name="Son K.P."/>
            <person name="Jahng K.Y."/>
        </authorList>
    </citation>
    <scope>NUCLEOTIDE SEQUENCE [LARGE SCALE GENOMIC DNA]</scope>
    <source>
        <strain evidence="2 3">CAM-8</strain>
    </source>
</reference>
<feature type="region of interest" description="Disordered" evidence="1">
    <location>
        <begin position="216"/>
        <end position="265"/>
    </location>
</feature>
<dbReference type="Proteomes" id="UP000555411">
    <property type="component" value="Unassembled WGS sequence"/>
</dbReference>
<evidence type="ECO:0000256" key="1">
    <source>
        <dbReference type="SAM" id="MobiDB-lite"/>
    </source>
</evidence>
<comment type="caution">
    <text evidence="2">The sequence shown here is derived from an EMBL/GenBank/DDBJ whole genome shotgun (WGS) entry which is preliminary data.</text>
</comment>
<dbReference type="PROSITE" id="PS51257">
    <property type="entry name" value="PROKAR_LIPOPROTEIN"/>
    <property type="match status" value="1"/>
</dbReference>
<evidence type="ECO:0000313" key="3">
    <source>
        <dbReference type="Proteomes" id="UP000555411"/>
    </source>
</evidence>
<proteinExistence type="predicted"/>
<keyword evidence="3" id="KW-1185">Reference proteome</keyword>
<evidence type="ECO:0000313" key="2">
    <source>
        <dbReference type="EMBL" id="MBC2833952.1"/>
    </source>
</evidence>
<dbReference type="AlphaFoldDB" id="A0A842HZ86"/>
<feature type="compositionally biased region" description="Low complexity" evidence="1">
    <location>
        <begin position="336"/>
        <end position="353"/>
    </location>
</feature>
<organism evidence="2 3">
    <name type="scientific">Paragemmobacter straminiformis</name>
    <dbReference type="NCBI Taxonomy" id="2045119"/>
    <lineage>
        <taxon>Bacteria</taxon>
        <taxon>Pseudomonadati</taxon>
        <taxon>Pseudomonadota</taxon>
        <taxon>Alphaproteobacteria</taxon>
        <taxon>Rhodobacterales</taxon>
        <taxon>Paracoccaceae</taxon>
        <taxon>Paragemmobacter</taxon>
    </lineage>
</organism>
<gene>
    <name evidence="2" type="ORF">H7F16_00435</name>
</gene>